<keyword evidence="4 11" id="KW-0812">Transmembrane</keyword>
<reference evidence="12 13" key="1">
    <citation type="submission" date="2024-02" db="EMBL/GenBank/DDBJ databases">
        <authorList>
            <person name="Chen Y."/>
            <person name="Shah S."/>
            <person name="Dougan E. K."/>
            <person name="Thang M."/>
            <person name="Chan C."/>
        </authorList>
    </citation>
    <scope>NUCLEOTIDE SEQUENCE [LARGE SCALE GENOMIC DNA]</scope>
</reference>
<dbReference type="PANTHER" id="PTHR10125:SF31">
    <property type="entry name" value="P2X RECEPTOR E"/>
    <property type="match status" value="1"/>
</dbReference>
<evidence type="ECO:0000256" key="3">
    <source>
        <dbReference type="ARBA" id="ARBA00022448"/>
    </source>
</evidence>
<keyword evidence="3" id="KW-0813">Transport</keyword>
<dbReference type="Proteomes" id="UP001642484">
    <property type="component" value="Unassembled WGS sequence"/>
</dbReference>
<name>A0ABP0NKH6_9DINO</name>
<dbReference type="InterPro" id="IPR027309">
    <property type="entry name" value="P2X_extracellular_dom_sf"/>
</dbReference>
<dbReference type="InterPro" id="IPR059116">
    <property type="entry name" value="P2X_receptor"/>
</dbReference>
<feature type="region of interest" description="Disordered" evidence="10">
    <location>
        <begin position="170"/>
        <end position="228"/>
    </location>
</feature>
<keyword evidence="6" id="KW-0406">Ion transport</keyword>
<evidence type="ECO:0000256" key="1">
    <source>
        <dbReference type="ARBA" id="ARBA00004308"/>
    </source>
</evidence>
<accession>A0ABP0NKH6</accession>
<comment type="subcellular location">
    <subcellularLocation>
        <location evidence="1">Endomembrane system</location>
    </subcellularLocation>
</comment>
<evidence type="ECO:0000256" key="8">
    <source>
        <dbReference type="ARBA" id="ARBA00023286"/>
    </source>
</evidence>
<protein>
    <submittedName>
        <fullName evidence="12">Uncharacterized protein</fullName>
    </submittedName>
</protein>
<proteinExistence type="inferred from homology"/>
<keyword evidence="7 11" id="KW-0472">Membrane</keyword>
<keyword evidence="9" id="KW-0407">Ion channel</keyword>
<gene>
    <name evidence="12" type="ORF">CCMP2556_LOCUS31152</name>
</gene>
<keyword evidence="5 11" id="KW-1133">Transmembrane helix</keyword>
<keyword evidence="13" id="KW-1185">Reference proteome</keyword>
<comment type="similarity">
    <text evidence="2">Belongs to the P2X receptor family.</text>
</comment>
<evidence type="ECO:0000256" key="11">
    <source>
        <dbReference type="SAM" id="Phobius"/>
    </source>
</evidence>
<dbReference type="Gene3D" id="2.60.490.10">
    <property type="entry name" value="atp-gated p2x4 ion channel domain"/>
    <property type="match status" value="1"/>
</dbReference>
<evidence type="ECO:0000256" key="6">
    <source>
        <dbReference type="ARBA" id="ARBA00023065"/>
    </source>
</evidence>
<dbReference type="EMBL" id="CAXAMN010021784">
    <property type="protein sequence ID" value="CAK9063377.1"/>
    <property type="molecule type" value="Genomic_DNA"/>
</dbReference>
<evidence type="ECO:0000256" key="4">
    <source>
        <dbReference type="ARBA" id="ARBA00022692"/>
    </source>
</evidence>
<evidence type="ECO:0000256" key="9">
    <source>
        <dbReference type="ARBA" id="ARBA00023303"/>
    </source>
</evidence>
<evidence type="ECO:0000256" key="2">
    <source>
        <dbReference type="ARBA" id="ARBA00009848"/>
    </source>
</evidence>
<evidence type="ECO:0000256" key="10">
    <source>
        <dbReference type="SAM" id="MobiDB-lite"/>
    </source>
</evidence>
<dbReference type="Pfam" id="PF00864">
    <property type="entry name" value="P2X_receptor"/>
    <property type="match status" value="1"/>
</dbReference>
<comment type="caution">
    <text evidence="12">The sequence shown here is derived from an EMBL/GenBank/DDBJ whole genome shotgun (WGS) entry which is preliminary data.</text>
</comment>
<organism evidence="12 13">
    <name type="scientific">Durusdinium trenchii</name>
    <dbReference type="NCBI Taxonomy" id="1381693"/>
    <lineage>
        <taxon>Eukaryota</taxon>
        <taxon>Sar</taxon>
        <taxon>Alveolata</taxon>
        <taxon>Dinophyceae</taxon>
        <taxon>Suessiales</taxon>
        <taxon>Symbiodiniaceae</taxon>
        <taxon>Durusdinium</taxon>
    </lineage>
</organism>
<dbReference type="Gene3D" id="1.10.287.940">
    <property type="entry name" value="atp-gated p2x4 ion channel"/>
    <property type="match status" value="1"/>
</dbReference>
<evidence type="ECO:0000256" key="7">
    <source>
        <dbReference type="ARBA" id="ARBA00023136"/>
    </source>
</evidence>
<dbReference type="PANTHER" id="PTHR10125">
    <property type="entry name" value="P2X PURINOCEPTOR"/>
    <property type="match status" value="1"/>
</dbReference>
<feature type="transmembrane region" description="Helical" evidence="11">
    <location>
        <begin position="387"/>
        <end position="408"/>
    </location>
</feature>
<sequence length="466" mass="52656">MVPAAGVTYADVHALWKGCLLMYGMQGLGERTNFQHENLRETLMKLTVIWADNTQNLRVVQEVVQVLTIILSMTFKCSMDGEQDIDSKAFQLSAWVEVGESQPEQPLLPPAPMRTKLLKVVKDRQIKSIVENEIQLALQCCEDLVGQARVVAPELMKKFVAVSALMDDAQRATKTPEAPELKTPDAKLPFSSPKRDLVDPESAPAAAKEPNATQLDEEAEEETKEHDPVVRVDPREAKEKAAVKGKNGKKVDSRFVGMAPDKVWSTETDHAYPEPGYNLFTVRDLLLLCDPTPVRFEEISKLGAAIEVQFVWNCHINNDKCKPEVKVRRLDTLFDEAQFGYFFNDAEYISEDERFLKKVNGVRIFLRTVGVGHRLSVIKLVMKASTAGTLLTVAPLIADLLMLQALALRKRYFARKYEVSPDFSEYMVQLMAKKEEENRLPGMLAEDDAAALERDQDWHRRLEEHD</sequence>
<evidence type="ECO:0000313" key="13">
    <source>
        <dbReference type="Proteomes" id="UP001642484"/>
    </source>
</evidence>
<evidence type="ECO:0000256" key="5">
    <source>
        <dbReference type="ARBA" id="ARBA00022989"/>
    </source>
</evidence>
<evidence type="ECO:0000313" key="12">
    <source>
        <dbReference type="EMBL" id="CAK9063377.1"/>
    </source>
</evidence>
<keyword evidence="8" id="KW-1071">Ligand-gated ion channel</keyword>